<dbReference type="InterPro" id="IPR001753">
    <property type="entry name" value="Enoyl-CoA_hydra/iso"/>
</dbReference>
<dbReference type="FunFam" id="1.10.12.10:FF:000001">
    <property type="entry name" value="Probable enoyl-CoA hydratase, mitochondrial"/>
    <property type="match status" value="1"/>
</dbReference>
<dbReference type="InterPro" id="IPR014748">
    <property type="entry name" value="Enoyl-CoA_hydra_C"/>
</dbReference>
<reference evidence="4" key="1">
    <citation type="submission" date="2014-04" db="EMBL/GenBank/DDBJ databases">
        <title>Isolation and characterization of a novel Arhodomonas sp. strain Seminole and its Genetic Potential to Degrade Hydrocarbons at high salinity.</title>
        <authorList>
            <person name="Dalvi S."/>
            <person name="Nicholson C.A."/>
            <person name="Najar F.Z."/>
            <person name="Roe B.A."/>
            <person name="Canaan P."/>
            <person name="Hartson S.D."/>
            <person name="Fathepure B.Z."/>
        </authorList>
    </citation>
    <scope>NUCLEOTIDE SEQUENCE</scope>
    <source>
        <strain evidence="4">Seminole</strain>
    </source>
</reference>
<accession>A0A076YGY2</accession>
<sequence>MAEYEDIVIEETTDHVLQITLNRPDARNALRTNLLRELAEALDAAAADEAVRAVVLTGGDKVFAAGADIGELAALDLKGVVEDPRPGYWQRIAQFPKPLIAAVNGYALGGGCELAMHADIIIAADNAQFGQPEINLGIIPGAGGTQRLIRTVGKSLAMKMVLAGEWIDAGTALAAGLAAEVTPREATLERAHALAGKIATKSPMAARQAKDVLLKAFDTELSAGLRLERQAFTILAATEDRQEGLDAFMEKRKPEFKGR</sequence>
<evidence type="ECO:0000256" key="2">
    <source>
        <dbReference type="ARBA" id="ARBA00023239"/>
    </source>
</evidence>
<evidence type="ECO:0000256" key="3">
    <source>
        <dbReference type="RuleBase" id="RU003707"/>
    </source>
</evidence>
<evidence type="ECO:0000256" key="1">
    <source>
        <dbReference type="ARBA" id="ARBA00005254"/>
    </source>
</evidence>
<dbReference type="GO" id="GO:0016836">
    <property type="term" value="F:hydro-lyase activity"/>
    <property type="evidence" value="ECO:0007669"/>
    <property type="project" value="UniProtKB-ARBA"/>
</dbReference>
<protein>
    <submittedName>
        <fullName evidence="4">Putative enoyl-CoA hydratase I</fullName>
    </submittedName>
</protein>
<organism evidence="4">
    <name type="scientific">Arhodomonas sp. Seminole</name>
    <dbReference type="NCBI Taxonomy" id="1204713"/>
    <lineage>
        <taxon>Bacteria</taxon>
        <taxon>Pseudomonadati</taxon>
        <taxon>Pseudomonadota</taxon>
        <taxon>Gammaproteobacteria</taxon>
        <taxon>Chromatiales</taxon>
        <taxon>Ectothiorhodospiraceae</taxon>
        <taxon>Arhodomonas</taxon>
    </lineage>
</organism>
<name>A0A076YGY2_9GAMM</name>
<dbReference type="GO" id="GO:0006635">
    <property type="term" value="P:fatty acid beta-oxidation"/>
    <property type="evidence" value="ECO:0007669"/>
    <property type="project" value="TreeGrafter"/>
</dbReference>
<dbReference type="AlphaFoldDB" id="A0A076YGY2"/>
<comment type="similarity">
    <text evidence="1 3">Belongs to the enoyl-CoA hydratase/isomerase family.</text>
</comment>
<keyword evidence="2" id="KW-0456">Lyase</keyword>
<dbReference type="NCBIfam" id="NF007239">
    <property type="entry name" value="PRK09674.1"/>
    <property type="match status" value="1"/>
</dbReference>
<dbReference type="InterPro" id="IPR018376">
    <property type="entry name" value="Enoyl-CoA_hyd/isom_CS"/>
</dbReference>
<proteinExistence type="inferred from homology"/>
<dbReference type="FunFam" id="3.90.226.10:FF:000009">
    <property type="entry name" value="Carnitinyl-CoA dehydratase"/>
    <property type="match status" value="1"/>
</dbReference>
<dbReference type="EMBL" id="KJ829503">
    <property type="protein sequence ID" value="AIK66557.1"/>
    <property type="molecule type" value="Genomic_DNA"/>
</dbReference>
<dbReference type="PANTHER" id="PTHR11941:SF54">
    <property type="entry name" value="ENOYL-COA HYDRATASE, MITOCHONDRIAL"/>
    <property type="match status" value="1"/>
</dbReference>
<dbReference type="PROSITE" id="PS00166">
    <property type="entry name" value="ENOYL_COA_HYDRATASE"/>
    <property type="match status" value="1"/>
</dbReference>
<dbReference type="Gene3D" id="3.90.226.10">
    <property type="entry name" value="2-enoyl-CoA Hydratase, Chain A, domain 1"/>
    <property type="match status" value="1"/>
</dbReference>
<dbReference type="Pfam" id="PF00378">
    <property type="entry name" value="ECH_1"/>
    <property type="match status" value="1"/>
</dbReference>
<evidence type="ECO:0000313" key="4">
    <source>
        <dbReference type="EMBL" id="AIK66557.1"/>
    </source>
</evidence>
<dbReference type="PANTHER" id="PTHR11941">
    <property type="entry name" value="ENOYL-COA HYDRATASE-RELATED"/>
    <property type="match status" value="1"/>
</dbReference>
<dbReference type="CDD" id="cd06558">
    <property type="entry name" value="crotonase-like"/>
    <property type="match status" value="1"/>
</dbReference>
<dbReference type="Gene3D" id="1.10.12.10">
    <property type="entry name" value="Lyase 2-enoyl-coa Hydratase, Chain A, domain 2"/>
    <property type="match status" value="1"/>
</dbReference>
<dbReference type="InterPro" id="IPR029045">
    <property type="entry name" value="ClpP/crotonase-like_dom_sf"/>
</dbReference>
<dbReference type="SUPFAM" id="SSF52096">
    <property type="entry name" value="ClpP/crotonase"/>
    <property type="match status" value="1"/>
</dbReference>